<dbReference type="Proteomes" id="UP000541444">
    <property type="component" value="Unassembled WGS sequence"/>
</dbReference>
<dbReference type="AlphaFoldDB" id="A0A7J7KUN0"/>
<dbReference type="InterPro" id="IPR004493">
    <property type="entry name" value="Leu-tRNA-synth_Ia_arc/euk"/>
</dbReference>
<name>A0A7J7KUN0_9MAGN</name>
<organism evidence="2 3">
    <name type="scientific">Kingdonia uniflora</name>
    <dbReference type="NCBI Taxonomy" id="39325"/>
    <lineage>
        <taxon>Eukaryota</taxon>
        <taxon>Viridiplantae</taxon>
        <taxon>Streptophyta</taxon>
        <taxon>Embryophyta</taxon>
        <taxon>Tracheophyta</taxon>
        <taxon>Spermatophyta</taxon>
        <taxon>Magnoliopsida</taxon>
        <taxon>Ranunculales</taxon>
        <taxon>Circaeasteraceae</taxon>
        <taxon>Kingdonia</taxon>
    </lineage>
</organism>
<comment type="similarity">
    <text evidence="1">Belongs to the class-I aminoacyl-tRNA synthetase family.</text>
</comment>
<dbReference type="GO" id="GO:0004823">
    <property type="term" value="F:leucine-tRNA ligase activity"/>
    <property type="evidence" value="ECO:0007669"/>
    <property type="project" value="InterPro"/>
</dbReference>
<comment type="caution">
    <text evidence="2">The sequence shown here is derived from an EMBL/GenBank/DDBJ whole genome shotgun (WGS) entry which is preliminary data.</text>
</comment>
<dbReference type="GO" id="GO:0006429">
    <property type="term" value="P:leucyl-tRNA aminoacylation"/>
    <property type="evidence" value="ECO:0007669"/>
    <property type="project" value="InterPro"/>
</dbReference>
<dbReference type="PANTHER" id="PTHR45794">
    <property type="entry name" value="LEUCYL-TRNA SYNTHETASE"/>
    <property type="match status" value="1"/>
</dbReference>
<sequence length="109" mass="12606">MPIKASTDKLVREVHRFGDPPISPTLMEEDEICILKTNREEQQTLSDKFKSKKSKVTVKSSGHKFQWEIMKSFGSSDIEISKFQDPYHWLMYFPPMAVEDLNAFGFGCD</sequence>
<evidence type="ECO:0000313" key="3">
    <source>
        <dbReference type="Proteomes" id="UP000541444"/>
    </source>
</evidence>
<protein>
    <submittedName>
        <fullName evidence="2">Uncharacterized protein</fullName>
    </submittedName>
</protein>
<evidence type="ECO:0000313" key="2">
    <source>
        <dbReference type="EMBL" id="KAF6134065.1"/>
    </source>
</evidence>
<dbReference type="OrthoDB" id="10249672at2759"/>
<dbReference type="EMBL" id="JACGCM010002892">
    <property type="protein sequence ID" value="KAF6134065.1"/>
    <property type="molecule type" value="Genomic_DNA"/>
</dbReference>
<evidence type="ECO:0000256" key="1">
    <source>
        <dbReference type="ARBA" id="ARBA00005594"/>
    </source>
</evidence>
<dbReference type="Gene3D" id="3.40.50.620">
    <property type="entry name" value="HUPs"/>
    <property type="match status" value="1"/>
</dbReference>
<proteinExistence type="inferred from homology"/>
<accession>A0A7J7KUN0</accession>
<dbReference type="InterPro" id="IPR014729">
    <property type="entry name" value="Rossmann-like_a/b/a_fold"/>
</dbReference>
<dbReference type="GO" id="GO:0005524">
    <property type="term" value="F:ATP binding"/>
    <property type="evidence" value="ECO:0007669"/>
    <property type="project" value="InterPro"/>
</dbReference>
<keyword evidence="3" id="KW-1185">Reference proteome</keyword>
<gene>
    <name evidence="2" type="ORF">GIB67_005075</name>
</gene>
<dbReference type="PANTHER" id="PTHR45794:SF1">
    <property type="entry name" value="LEUCINE--TRNA LIGASE, CYTOPLASMIC"/>
    <property type="match status" value="1"/>
</dbReference>
<reference evidence="2 3" key="1">
    <citation type="journal article" date="2020" name="IScience">
        <title>Genome Sequencing of the Endangered Kingdonia uniflora (Circaeasteraceae, Ranunculales) Reveals Potential Mechanisms of Evolutionary Specialization.</title>
        <authorList>
            <person name="Sun Y."/>
            <person name="Deng T."/>
            <person name="Zhang A."/>
            <person name="Moore M.J."/>
            <person name="Landis J.B."/>
            <person name="Lin N."/>
            <person name="Zhang H."/>
            <person name="Zhang X."/>
            <person name="Huang J."/>
            <person name="Zhang X."/>
            <person name="Sun H."/>
            <person name="Wang H."/>
        </authorList>
    </citation>
    <scope>NUCLEOTIDE SEQUENCE [LARGE SCALE GENOMIC DNA]</scope>
    <source>
        <strain evidence="2">TB1705</strain>
        <tissue evidence="2">Leaf</tissue>
    </source>
</reference>